<dbReference type="Gene3D" id="1.20.5.510">
    <property type="entry name" value="Single helix bin"/>
    <property type="match status" value="1"/>
</dbReference>
<evidence type="ECO:0000313" key="7">
    <source>
        <dbReference type="Proteomes" id="UP000620124"/>
    </source>
</evidence>
<evidence type="ECO:0000256" key="3">
    <source>
        <dbReference type="SAM" id="MobiDB-lite"/>
    </source>
</evidence>
<proteinExistence type="inferred from homology"/>
<feature type="region of interest" description="Disordered" evidence="3">
    <location>
        <begin position="399"/>
        <end position="438"/>
    </location>
</feature>
<evidence type="ECO:0000259" key="5">
    <source>
        <dbReference type="PROSITE" id="PS51767"/>
    </source>
</evidence>
<dbReference type="Gene3D" id="2.40.70.10">
    <property type="entry name" value="Acid Proteases"/>
    <property type="match status" value="2"/>
</dbReference>
<dbReference type="GO" id="GO:0006508">
    <property type="term" value="P:proteolysis"/>
    <property type="evidence" value="ECO:0007669"/>
    <property type="project" value="UniProtKB-KW"/>
</dbReference>
<dbReference type="InterPro" id="IPR021109">
    <property type="entry name" value="Peptidase_aspartic_dom_sf"/>
</dbReference>
<feature type="active site" evidence="2">
    <location>
        <position position="88"/>
    </location>
</feature>
<dbReference type="InterPro" id="IPR001461">
    <property type="entry name" value="Aspartic_peptidase_A1"/>
</dbReference>
<accession>A0A8H6Y0U3</accession>
<dbReference type="EMBL" id="JACAZI010000010">
    <property type="protein sequence ID" value="KAF7349879.1"/>
    <property type="molecule type" value="Genomic_DNA"/>
</dbReference>
<protein>
    <submittedName>
        <fullName evidence="6">Acid protease</fullName>
    </submittedName>
</protein>
<dbReference type="PRINTS" id="PR00792">
    <property type="entry name" value="PEPSIN"/>
</dbReference>
<name>A0A8H6Y0U3_9AGAR</name>
<evidence type="ECO:0000313" key="6">
    <source>
        <dbReference type="EMBL" id="KAF7349879.1"/>
    </source>
</evidence>
<keyword evidence="4" id="KW-0472">Membrane</keyword>
<dbReference type="PANTHER" id="PTHR47966">
    <property type="entry name" value="BETA-SITE APP-CLEAVING ENZYME, ISOFORM A-RELATED"/>
    <property type="match status" value="1"/>
</dbReference>
<feature type="compositionally biased region" description="Polar residues" evidence="3">
    <location>
        <begin position="491"/>
        <end position="508"/>
    </location>
</feature>
<dbReference type="InterPro" id="IPR033121">
    <property type="entry name" value="PEPTIDASE_A1"/>
</dbReference>
<sequence>MLCIVSSVPRSIAEPLHAPLVRDRGRSLILGDHFPAVRTRARYGNTNVSLRSTQRRQDGGLFGEDTSPFYFAQISIGTPPQSFKLMVDTSTSTTMVSGKTCSGCPSLGTPYDATKSSTSVNKSTMSTTFPYGDGSIEGFVFADTMNVGSLSVPKGEFLQVTDITDDLPSAVSGILGLAFAGTNETTALPFWKALIAAGGSSAPEMGFWLSRTAETGNAQGETAGVFTFGGVNSTLYSGNIEYLDLPAGSTGLGLWTLDISAITVQGTSVKIARNATLAMFDTSSNAIYGPEDDVRAIYAAIPGSSESVETIFQFPCNTTVHVSVSFGGQTWSIDPQDMNQGPVSSGSDQCFGAIGGITGSPSPAWRFGTPFLRNVYSVFRETPPSIGFAQLSTLAGGTGTPNATASTGGSSSTSSSSARSSTSSSTAVSPGPSKNKSSVGAIAGGVSAGVVVVFILLGLILFLCRRRRMTDPSDRTVSVFPSDAEAPPSSAVMTQSPTTTHSGSSSAALLSMKRAQAAAVGDYRQASDSLVPTPKGLQLSPGSSSFPSEASPRDGNAPSSSATSALPPLPPGAQPASSLVSPASDPAILQELQTLRDEVQWLRARDDPPPLYT</sequence>
<feature type="compositionally biased region" description="Low complexity" evidence="3">
    <location>
        <begin position="540"/>
        <end position="550"/>
    </location>
</feature>
<dbReference type="Proteomes" id="UP000620124">
    <property type="component" value="Unassembled WGS sequence"/>
</dbReference>
<feature type="region of interest" description="Disordered" evidence="3">
    <location>
        <begin position="526"/>
        <end position="585"/>
    </location>
</feature>
<feature type="region of interest" description="Disordered" evidence="3">
    <location>
        <begin position="472"/>
        <end position="509"/>
    </location>
</feature>
<evidence type="ECO:0000256" key="4">
    <source>
        <dbReference type="SAM" id="Phobius"/>
    </source>
</evidence>
<dbReference type="OrthoDB" id="771136at2759"/>
<dbReference type="InterPro" id="IPR034164">
    <property type="entry name" value="Pepsin-like_dom"/>
</dbReference>
<evidence type="ECO:0000256" key="2">
    <source>
        <dbReference type="PIRSR" id="PIRSR601461-1"/>
    </source>
</evidence>
<feature type="compositionally biased region" description="Low complexity" evidence="3">
    <location>
        <begin position="400"/>
        <end position="438"/>
    </location>
</feature>
<feature type="active site" evidence="2">
    <location>
        <position position="281"/>
    </location>
</feature>
<keyword evidence="7" id="KW-1185">Reference proteome</keyword>
<keyword evidence="4" id="KW-0812">Transmembrane</keyword>
<keyword evidence="4" id="KW-1133">Transmembrane helix</keyword>
<keyword evidence="6" id="KW-0378">Hydrolase</keyword>
<dbReference type="Pfam" id="PF00026">
    <property type="entry name" value="Asp"/>
    <property type="match status" value="1"/>
</dbReference>
<dbReference type="SUPFAM" id="SSF50630">
    <property type="entry name" value="Acid proteases"/>
    <property type="match status" value="1"/>
</dbReference>
<dbReference type="PROSITE" id="PS51767">
    <property type="entry name" value="PEPTIDASE_A1"/>
    <property type="match status" value="1"/>
</dbReference>
<comment type="caution">
    <text evidence="6">The sequence shown here is derived from an EMBL/GenBank/DDBJ whole genome shotgun (WGS) entry which is preliminary data.</text>
</comment>
<dbReference type="PANTHER" id="PTHR47966:SF6">
    <property type="entry name" value="PEPTIDASE A1 DOMAIN-CONTAINING PROTEIN"/>
    <property type="match status" value="1"/>
</dbReference>
<organism evidence="6 7">
    <name type="scientific">Mycena venus</name>
    <dbReference type="NCBI Taxonomy" id="2733690"/>
    <lineage>
        <taxon>Eukaryota</taxon>
        <taxon>Fungi</taxon>
        <taxon>Dikarya</taxon>
        <taxon>Basidiomycota</taxon>
        <taxon>Agaricomycotina</taxon>
        <taxon>Agaricomycetes</taxon>
        <taxon>Agaricomycetidae</taxon>
        <taxon>Agaricales</taxon>
        <taxon>Marasmiineae</taxon>
        <taxon>Mycenaceae</taxon>
        <taxon>Mycena</taxon>
    </lineage>
</organism>
<comment type="similarity">
    <text evidence="1">Belongs to the peptidase A1 family.</text>
</comment>
<evidence type="ECO:0000256" key="1">
    <source>
        <dbReference type="ARBA" id="ARBA00007447"/>
    </source>
</evidence>
<gene>
    <name evidence="6" type="ORF">MVEN_01288400</name>
</gene>
<feature type="compositionally biased region" description="Low complexity" evidence="3">
    <location>
        <begin position="557"/>
        <end position="566"/>
    </location>
</feature>
<feature type="domain" description="Peptidase A1" evidence="5">
    <location>
        <begin position="70"/>
        <end position="389"/>
    </location>
</feature>
<dbReference type="AlphaFoldDB" id="A0A8H6Y0U3"/>
<keyword evidence="6" id="KW-0645">Protease</keyword>
<dbReference type="GO" id="GO:0004190">
    <property type="term" value="F:aspartic-type endopeptidase activity"/>
    <property type="evidence" value="ECO:0007669"/>
    <property type="project" value="InterPro"/>
</dbReference>
<reference evidence="6" key="1">
    <citation type="submission" date="2020-05" db="EMBL/GenBank/DDBJ databases">
        <title>Mycena genomes resolve the evolution of fungal bioluminescence.</title>
        <authorList>
            <person name="Tsai I.J."/>
        </authorList>
    </citation>
    <scope>NUCLEOTIDE SEQUENCE</scope>
    <source>
        <strain evidence="6">CCC161011</strain>
    </source>
</reference>
<dbReference type="CDD" id="cd05471">
    <property type="entry name" value="pepsin_like"/>
    <property type="match status" value="1"/>
</dbReference>
<feature type="transmembrane region" description="Helical" evidence="4">
    <location>
        <begin position="439"/>
        <end position="463"/>
    </location>
</feature>